<feature type="region of interest" description="Disordered" evidence="1">
    <location>
        <begin position="1455"/>
        <end position="1497"/>
    </location>
</feature>
<dbReference type="InterPro" id="IPR011993">
    <property type="entry name" value="PH-like_dom_sf"/>
</dbReference>
<dbReference type="Gene3D" id="2.30.42.10">
    <property type="match status" value="1"/>
</dbReference>
<organism evidence="5 6">
    <name type="scientific">Drosophila mauritiana</name>
    <name type="common">Fruit fly</name>
    <dbReference type="NCBI Taxonomy" id="7226"/>
    <lineage>
        <taxon>Eukaryota</taxon>
        <taxon>Metazoa</taxon>
        <taxon>Ecdysozoa</taxon>
        <taxon>Arthropoda</taxon>
        <taxon>Hexapoda</taxon>
        <taxon>Insecta</taxon>
        <taxon>Pterygota</taxon>
        <taxon>Neoptera</taxon>
        <taxon>Endopterygota</taxon>
        <taxon>Diptera</taxon>
        <taxon>Brachycera</taxon>
        <taxon>Muscomorpha</taxon>
        <taxon>Ephydroidea</taxon>
        <taxon>Drosophilidae</taxon>
        <taxon>Drosophila</taxon>
        <taxon>Sophophora</taxon>
    </lineage>
</organism>
<dbReference type="InterPro" id="IPR035892">
    <property type="entry name" value="C2_domain_sf"/>
</dbReference>
<feature type="region of interest" description="Disordered" evidence="1">
    <location>
        <begin position="216"/>
        <end position="273"/>
    </location>
</feature>
<feature type="compositionally biased region" description="Polar residues" evidence="1">
    <location>
        <begin position="1242"/>
        <end position="1256"/>
    </location>
</feature>
<feature type="region of interest" description="Disordered" evidence="1">
    <location>
        <begin position="176"/>
        <end position="198"/>
    </location>
</feature>
<dbReference type="RefSeq" id="XP_033171944.1">
    <property type="nucleotide sequence ID" value="XM_033316053.1"/>
</dbReference>
<dbReference type="InterPro" id="IPR032057">
    <property type="entry name" value="DUF4799"/>
</dbReference>
<dbReference type="GO" id="GO:0005886">
    <property type="term" value="C:plasma membrane"/>
    <property type="evidence" value="ECO:0007669"/>
    <property type="project" value="TreeGrafter"/>
</dbReference>
<dbReference type="SUPFAM" id="SSF48065">
    <property type="entry name" value="DBL homology domain (DH-domain)"/>
    <property type="match status" value="1"/>
</dbReference>
<accession>A0A6P8L875</accession>
<name>A0A6P8L875_DROMA</name>
<keyword evidence="5" id="KW-1185">Reference proteome</keyword>
<dbReference type="SMART" id="SM00239">
    <property type="entry name" value="C2"/>
    <property type="match status" value="1"/>
</dbReference>
<dbReference type="SUPFAM" id="SSF50729">
    <property type="entry name" value="PH domain-like"/>
    <property type="match status" value="1"/>
</dbReference>
<dbReference type="Pfam" id="PF00621">
    <property type="entry name" value="RhoGEF"/>
    <property type="match status" value="1"/>
</dbReference>
<feature type="compositionally biased region" description="Low complexity" evidence="1">
    <location>
        <begin position="240"/>
        <end position="267"/>
    </location>
</feature>
<evidence type="ECO:0000259" key="3">
    <source>
        <dbReference type="PROSITE" id="PS50010"/>
    </source>
</evidence>
<dbReference type="SUPFAM" id="SSF49562">
    <property type="entry name" value="C2 domain (Calcium/lipid-binding domain, CaLB)"/>
    <property type="match status" value="1"/>
</dbReference>
<dbReference type="InterPro" id="IPR036034">
    <property type="entry name" value="PDZ_sf"/>
</dbReference>
<dbReference type="PROSITE" id="PS50106">
    <property type="entry name" value="PDZ"/>
    <property type="match status" value="1"/>
</dbReference>
<dbReference type="Gene3D" id="2.30.29.30">
    <property type="entry name" value="Pleckstrin-homology domain (PH domain)/Phosphotyrosine-binding domain (PTB)"/>
    <property type="match status" value="1"/>
</dbReference>
<dbReference type="Pfam" id="PF16056">
    <property type="entry name" value="DUF4799"/>
    <property type="match status" value="1"/>
</dbReference>
<dbReference type="InterPro" id="IPR035899">
    <property type="entry name" value="DBL_dom_sf"/>
</dbReference>
<dbReference type="Pfam" id="PF00595">
    <property type="entry name" value="PDZ"/>
    <property type="match status" value="1"/>
</dbReference>
<feature type="region of interest" description="Disordered" evidence="1">
    <location>
        <begin position="542"/>
        <end position="609"/>
    </location>
</feature>
<dbReference type="CTD" id="31224"/>
<feature type="compositionally biased region" description="Polar residues" evidence="1">
    <location>
        <begin position="70"/>
        <end position="83"/>
    </location>
</feature>
<dbReference type="GO" id="GO:0005634">
    <property type="term" value="C:nucleus"/>
    <property type="evidence" value="ECO:0007669"/>
    <property type="project" value="TreeGrafter"/>
</dbReference>
<feature type="compositionally biased region" description="Pro residues" evidence="1">
    <location>
        <begin position="1488"/>
        <end position="1497"/>
    </location>
</feature>
<dbReference type="PANTHER" id="PTHR46848:SF1">
    <property type="entry name" value="REGULATOR OF G-PROTEIN SIGNALING 3"/>
    <property type="match status" value="1"/>
</dbReference>
<sequence length="1497" mass="162336">MPTMTRMHRHSSSSAVVEESRGRRRGVGVPGVGDANKENFGVHFMSSPFGNASLIALQDLSNVHGKSPQRRSFSEGSGPRQATPQLAALRCLPRTTGGAVALEDSQLSSSRMGDTTLDRMLDAIIESARKEVRCTKPLAGAGATTSTTILADNAEWSETSVHEMEVRTPTHLKRQRVVRRKNPHKTTTINQTQSHQAKKLEPLQLVPSTKRCLSFSSSSASSDLDEDEQQVAKRSSLASPTTTPPSHCTTTTSTTSSISSSGSSSNSGADVEASQRGSIDVSIAFDAKEQQLNVHVIRCRDLQRSHGSGNGSINAYVKVALSGGAQPHGYGGHSSGGSMSSGYQRTAVHRHSGRPYFDQRFNFQISSGEETAGQYLQLAVWHRDRHLKRSEFLGCSTFPLNELVHPDSGVSAGSYKLHAQACPPPTSRHSQPKANAGQDQKQETEVPKDQDKQQDDSPAEMAAAATVTPQKPVATGSGSGSNSAAMALNDEVISISIDSMGKEDPLLPQQPQQPMKLSKKALHQRDADENLFLRFLELDPPADGNANSTTTQALAAGSQSSASKANESNANHLNNGTSGGRRQSTMPNSGGSSVGGAVRQQQGRTPFTMTKRLTRTEERGFGFSIVWTHPPRVEKIEAGLSADRCGILPGDYVIFVDKHNVVTMPEADVLNLIRSQGSSLTLEIFRRSGAGATTITSTDLGQNNVHISTRLGAAVGLGSEEHTLATTATGTTTVMSLQRTTSTRIQPVANSMSRPATACSGTTSSIEAAKRRLHLPQVTFSKESIVPITDNRRRFLLQLISREQNFTAALHFGVDRFVQPLGERKDLISPNDHRTLFQNIDELLRIAEDILEQLCSSDQQDQEPHMNFASRVYLSKTTAICAAYKKYCNGIKRADCVLVNKSRQTGSEFIAFITEPAVPRKRPDLTMFIHRPLQHFREILKLMQLLAGNCHVDTEEHKNFSTVINELQAAYREITVSSGLMEPLGEGRPLLTLQDLESRMVFTKCKPFTLAVQGRQWIFGGDLSRVEGRSVKPYWTLLFSDIIVFAKVSRDRVLFITEEPIPIANVVDSCFHMRKKTTEFRLTVDPNGRLAESPTGYCAPDLTRTPKRGARRKSLILRAPSLELKAVWQNLLQRQIFLVNAALGSTPLSSPLDSPDVLNTLVPLSDIGLTTASMGSMKLPSLDSIHLKQQQKQQVRLFRSKRLDSGDSYENLQRLASAVRHHCASTTTSSATQTQSHPQPPLCTTSLPSRTNSPARNQRHPNGQGHVGGSVPNGVGGVGFGGCNTNSSCLSSNASLTQTQTQVHTQTLSHSQTHSQTQTSVLSLSSCKCLTVIPEVTSEPPVNQHATQKLLEFSLSSVGRSFIDESGGVVGGQVSLTTPETPTPNISPTTSQPCNSDAFSNDFVATSTSGKGPNIPLAEFGGSWDLLELDLQLHEVNLDPSYDTDVEECIFLGDEEDREGTEGHGHDEDSDEDDSVVVDDPFGMLPTRPTPPDSLDL</sequence>
<dbReference type="GeneID" id="117148582"/>
<dbReference type="SUPFAM" id="SSF50156">
    <property type="entry name" value="PDZ domain-like"/>
    <property type="match status" value="1"/>
</dbReference>
<dbReference type="InterPro" id="IPR001478">
    <property type="entry name" value="PDZ"/>
</dbReference>
<feature type="compositionally biased region" description="Low complexity" evidence="1">
    <location>
        <begin position="548"/>
        <end position="571"/>
    </location>
</feature>
<feature type="region of interest" description="Disordered" evidence="1">
    <location>
        <begin position="1"/>
        <end position="32"/>
    </location>
</feature>
<dbReference type="SMART" id="SM00228">
    <property type="entry name" value="PDZ"/>
    <property type="match status" value="1"/>
</dbReference>
<feature type="compositionally biased region" description="Basic residues" evidence="1">
    <location>
        <begin position="1"/>
        <end position="11"/>
    </location>
</feature>
<evidence type="ECO:0000313" key="6">
    <source>
        <dbReference type="RefSeq" id="XP_033171944.1"/>
    </source>
</evidence>
<dbReference type="PROSITE" id="PS50010">
    <property type="entry name" value="DH_2"/>
    <property type="match status" value="1"/>
</dbReference>
<feature type="domain" description="PDZ" evidence="4">
    <location>
        <begin position="610"/>
        <end position="688"/>
    </location>
</feature>
<feature type="domain" description="C2" evidence="2">
    <location>
        <begin position="275"/>
        <end position="415"/>
    </location>
</feature>
<dbReference type="FunFam" id="2.60.40.150:FF:000253">
    <property type="entry name" value="Protostome-specific GEF, isoform C"/>
    <property type="match status" value="1"/>
</dbReference>
<feature type="compositionally biased region" description="Low complexity" evidence="1">
    <location>
        <begin position="1226"/>
        <end position="1236"/>
    </location>
</feature>
<feature type="compositionally biased region" description="Basic and acidic residues" evidence="1">
    <location>
        <begin position="440"/>
        <end position="455"/>
    </location>
</feature>
<feature type="domain" description="DH" evidence="3">
    <location>
        <begin position="791"/>
        <end position="977"/>
    </location>
</feature>
<evidence type="ECO:0000256" key="1">
    <source>
        <dbReference type="SAM" id="MobiDB-lite"/>
    </source>
</evidence>
<feature type="compositionally biased region" description="Acidic residues" evidence="1">
    <location>
        <begin position="1468"/>
        <end position="1477"/>
    </location>
</feature>
<feature type="compositionally biased region" description="Polar residues" evidence="1">
    <location>
        <begin position="572"/>
        <end position="591"/>
    </location>
</feature>
<protein>
    <submittedName>
        <fullName evidence="6">Uncharacterized protein LOC117148582 isoform X5</fullName>
    </submittedName>
</protein>
<dbReference type="Gene3D" id="2.60.40.150">
    <property type="entry name" value="C2 domain"/>
    <property type="match status" value="1"/>
</dbReference>
<evidence type="ECO:0000313" key="5">
    <source>
        <dbReference type="Proteomes" id="UP000515162"/>
    </source>
</evidence>
<dbReference type="Pfam" id="PF00168">
    <property type="entry name" value="C2"/>
    <property type="match status" value="1"/>
</dbReference>
<evidence type="ECO:0000259" key="2">
    <source>
        <dbReference type="PROSITE" id="PS50004"/>
    </source>
</evidence>
<feature type="region of interest" description="Disordered" evidence="1">
    <location>
        <begin position="63"/>
        <end position="83"/>
    </location>
</feature>
<dbReference type="Proteomes" id="UP000515162">
    <property type="component" value="Chromosome X"/>
</dbReference>
<dbReference type="InterPro" id="IPR000008">
    <property type="entry name" value="C2_dom"/>
</dbReference>
<feature type="compositionally biased region" description="Polar residues" evidence="1">
    <location>
        <begin position="599"/>
        <end position="608"/>
    </location>
</feature>
<feature type="compositionally biased region" description="Polar residues" evidence="1">
    <location>
        <begin position="427"/>
        <end position="439"/>
    </location>
</feature>
<feature type="region of interest" description="Disordered" evidence="1">
    <location>
        <begin position="415"/>
        <end position="482"/>
    </location>
</feature>
<feature type="region of interest" description="Disordered" evidence="1">
    <location>
        <begin position="1226"/>
        <end position="1273"/>
    </location>
</feature>
<dbReference type="FunFam" id="1.20.900.10:FF:000037">
    <property type="entry name" value="Protostome-specific GEF, isoform C"/>
    <property type="match status" value="1"/>
</dbReference>
<reference evidence="6" key="1">
    <citation type="submission" date="2025-08" db="UniProtKB">
        <authorList>
            <consortium name="RefSeq"/>
        </authorList>
    </citation>
    <scope>IDENTIFICATION</scope>
    <source>
        <strain evidence="6">Mau12</strain>
        <tissue evidence="6">Whole Body</tissue>
    </source>
</reference>
<dbReference type="CDD" id="cd00030">
    <property type="entry name" value="C2"/>
    <property type="match status" value="1"/>
</dbReference>
<dbReference type="PROSITE" id="PS50004">
    <property type="entry name" value="C2"/>
    <property type="match status" value="1"/>
</dbReference>
<dbReference type="PANTHER" id="PTHR46848">
    <property type="entry name" value="REGULATOR OF G-PROTEIN SIGNALING 3"/>
    <property type="match status" value="1"/>
</dbReference>
<proteinExistence type="predicted"/>
<dbReference type="GO" id="GO:0005085">
    <property type="term" value="F:guanyl-nucleotide exchange factor activity"/>
    <property type="evidence" value="ECO:0007669"/>
    <property type="project" value="InterPro"/>
</dbReference>
<dbReference type="Gene3D" id="1.20.900.10">
    <property type="entry name" value="Dbl homology (DH) domain"/>
    <property type="match status" value="1"/>
</dbReference>
<gene>
    <name evidence="6" type="primary">LOC117148582</name>
</gene>
<evidence type="ECO:0000259" key="4">
    <source>
        <dbReference type="PROSITE" id="PS50106"/>
    </source>
</evidence>
<feature type="compositionally biased region" description="Polar residues" evidence="1">
    <location>
        <begin position="185"/>
        <end position="195"/>
    </location>
</feature>
<dbReference type="InterPro" id="IPR000219">
    <property type="entry name" value="DH_dom"/>
</dbReference>